<dbReference type="EMBL" id="JARAKH010000011">
    <property type="protein sequence ID" value="KAK8399171.1"/>
    <property type="molecule type" value="Genomic_DNA"/>
</dbReference>
<organism evidence="1 2">
    <name type="scientific">Scylla paramamosain</name>
    <name type="common">Mud crab</name>
    <dbReference type="NCBI Taxonomy" id="85552"/>
    <lineage>
        <taxon>Eukaryota</taxon>
        <taxon>Metazoa</taxon>
        <taxon>Ecdysozoa</taxon>
        <taxon>Arthropoda</taxon>
        <taxon>Crustacea</taxon>
        <taxon>Multicrustacea</taxon>
        <taxon>Malacostraca</taxon>
        <taxon>Eumalacostraca</taxon>
        <taxon>Eucarida</taxon>
        <taxon>Decapoda</taxon>
        <taxon>Pleocyemata</taxon>
        <taxon>Brachyura</taxon>
        <taxon>Eubrachyura</taxon>
        <taxon>Portunoidea</taxon>
        <taxon>Portunidae</taxon>
        <taxon>Portuninae</taxon>
        <taxon>Scylla</taxon>
    </lineage>
</organism>
<gene>
    <name evidence="1" type="ORF">O3P69_003348</name>
</gene>
<evidence type="ECO:0000313" key="2">
    <source>
        <dbReference type="Proteomes" id="UP001487740"/>
    </source>
</evidence>
<dbReference type="AlphaFoldDB" id="A0AAW0UJL0"/>
<keyword evidence="2" id="KW-1185">Reference proteome</keyword>
<protein>
    <submittedName>
        <fullName evidence="1">Uncharacterized protein</fullName>
    </submittedName>
</protein>
<sequence length="126" mass="14145">MRASEWSQGHGNLPLTTYFLLTLDLGLRKTRVQGYKGQLCTCAVHECPHQSVIACCQGSKNVEARVTGERAIPTLLYGLESERVEKELIRRAVEVEGCPVRVLPVVIMTCEVAIRDVRSVQQHAWR</sequence>
<dbReference type="Proteomes" id="UP001487740">
    <property type="component" value="Unassembled WGS sequence"/>
</dbReference>
<accession>A0AAW0UJL0</accession>
<name>A0AAW0UJL0_SCYPA</name>
<proteinExistence type="predicted"/>
<comment type="caution">
    <text evidence="1">The sequence shown here is derived from an EMBL/GenBank/DDBJ whole genome shotgun (WGS) entry which is preliminary data.</text>
</comment>
<evidence type="ECO:0000313" key="1">
    <source>
        <dbReference type="EMBL" id="KAK8399171.1"/>
    </source>
</evidence>
<reference evidence="1 2" key="1">
    <citation type="submission" date="2023-03" db="EMBL/GenBank/DDBJ databases">
        <title>High-quality genome of Scylla paramamosain provides insights in environmental adaptation.</title>
        <authorList>
            <person name="Zhang L."/>
        </authorList>
    </citation>
    <scope>NUCLEOTIDE SEQUENCE [LARGE SCALE GENOMIC DNA]</scope>
    <source>
        <strain evidence="1">LZ_2023a</strain>
        <tissue evidence="1">Muscle</tissue>
    </source>
</reference>